<accession>A0ABN3JTI5</accession>
<protein>
    <submittedName>
        <fullName evidence="2">Uncharacterized protein</fullName>
    </submittedName>
</protein>
<reference evidence="2 3" key="1">
    <citation type="journal article" date="2019" name="Int. J. Syst. Evol. Microbiol.">
        <title>The Global Catalogue of Microorganisms (GCM) 10K type strain sequencing project: providing services to taxonomists for standard genome sequencing and annotation.</title>
        <authorList>
            <consortium name="The Broad Institute Genomics Platform"/>
            <consortium name="The Broad Institute Genome Sequencing Center for Infectious Disease"/>
            <person name="Wu L."/>
            <person name="Ma J."/>
        </authorList>
    </citation>
    <scope>NUCLEOTIDE SEQUENCE [LARGE SCALE GENOMIC DNA]</scope>
    <source>
        <strain evidence="2 3">JCM 6305</strain>
    </source>
</reference>
<evidence type="ECO:0000313" key="3">
    <source>
        <dbReference type="Proteomes" id="UP001501638"/>
    </source>
</evidence>
<name>A0ABN3JTI5_9ACTN</name>
<organism evidence="2 3">
    <name type="scientific">Streptomyces macrosporus</name>
    <dbReference type="NCBI Taxonomy" id="44032"/>
    <lineage>
        <taxon>Bacteria</taxon>
        <taxon>Bacillati</taxon>
        <taxon>Actinomycetota</taxon>
        <taxon>Actinomycetes</taxon>
        <taxon>Kitasatosporales</taxon>
        <taxon>Streptomycetaceae</taxon>
        <taxon>Streptomyces</taxon>
    </lineage>
</organism>
<feature type="compositionally biased region" description="Pro residues" evidence="1">
    <location>
        <begin position="65"/>
        <end position="74"/>
    </location>
</feature>
<proteinExistence type="predicted"/>
<comment type="caution">
    <text evidence="2">The sequence shown here is derived from an EMBL/GenBank/DDBJ whole genome shotgun (WGS) entry which is preliminary data.</text>
</comment>
<dbReference type="EMBL" id="BAAASZ010000019">
    <property type="protein sequence ID" value="GAA2440111.1"/>
    <property type="molecule type" value="Genomic_DNA"/>
</dbReference>
<gene>
    <name evidence="2" type="ORF">GCM10010405_24310</name>
</gene>
<evidence type="ECO:0000256" key="1">
    <source>
        <dbReference type="SAM" id="MobiDB-lite"/>
    </source>
</evidence>
<sequence>MALTTPCVDEAEALCGRAPEEVRAGDVDAVVRQDGDRVRTRCSAADPTRAGCCVRRGRDGDRRPAPPPGRHVAV</sequence>
<keyword evidence="3" id="KW-1185">Reference proteome</keyword>
<evidence type="ECO:0000313" key="2">
    <source>
        <dbReference type="EMBL" id="GAA2440111.1"/>
    </source>
</evidence>
<feature type="region of interest" description="Disordered" evidence="1">
    <location>
        <begin position="53"/>
        <end position="74"/>
    </location>
</feature>
<dbReference type="Proteomes" id="UP001501638">
    <property type="component" value="Unassembled WGS sequence"/>
</dbReference>
<dbReference type="RefSeq" id="WP_425583613.1">
    <property type="nucleotide sequence ID" value="NZ_BAAASZ010000019.1"/>
</dbReference>